<dbReference type="EMBL" id="MN740111">
    <property type="protein sequence ID" value="QHT88213.1"/>
    <property type="molecule type" value="Genomic_DNA"/>
</dbReference>
<dbReference type="Pfam" id="PF00085">
    <property type="entry name" value="Thioredoxin"/>
    <property type="match status" value="1"/>
</dbReference>
<evidence type="ECO:0000259" key="1">
    <source>
        <dbReference type="Pfam" id="PF00085"/>
    </source>
</evidence>
<proteinExistence type="predicted"/>
<dbReference type="InterPro" id="IPR036249">
    <property type="entry name" value="Thioredoxin-like_sf"/>
</dbReference>
<dbReference type="InterPro" id="IPR013766">
    <property type="entry name" value="Thioredoxin_domain"/>
</dbReference>
<feature type="domain" description="Thioredoxin" evidence="1">
    <location>
        <begin position="29"/>
        <end position="117"/>
    </location>
</feature>
<organism evidence="2">
    <name type="scientific">viral metagenome</name>
    <dbReference type="NCBI Taxonomy" id="1070528"/>
    <lineage>
        <taxon>unclassified sequences</taxon>
        <taxon>metagenomes</taxon>
        <taxon>organismal metagenomes</taxon>
    </lineage>
</organism>
<dbReference type="AlphaFoldDB" id="A0A6C0I7X8"/>
<dbReference type="PANTHER" id="PTHR14684">
    <property type="entry name" value="THIOREDOXIN DOMAIN-CONTAINING PROTEIN 15"/>
    <property type="match status" value="1"/>
</dbReference>
<dbReference type="Gene3D" id="3.40.30.10">
    <property type="entry name" value="Glutaredoxin"/>
    <property type="match status" value="1"/>
</dbReference>
<reference evidence="2" key="1">
    <citation type="journal article" date="2020" name="Nature">
        <title>Giant virus diversity and host interactions through global metagenomics.</title>
        <authorList>
            <person name="Schulz F."/>
            <person name="Roux S."/>
            <person name="Paez-Espino D."/>
            <person name="Jungbluth S."/>
            <person name="Walsh D.A."/>
            <person name="Denef V.J."/>
            <person name="McMahon K.D."/>
            <person name="Konstantinidis K.T."/>
            <person name="Eloe-Fadrosh E.A."/>
            <person name="Kyrpides N.C."/>
            <person name="Woyke T."/>
        </authorList>
    </citation>
    <scope>NUCLEOTIDE SEQUENCE</scope>
    <source>
        <strain evidence="2">GVMAG-M-3300023184-24</strain>
    </source>
</reference>
<dbReference type="GO" id="GO:0005929">
    <property type="term" value="C:cilium"/>
    <property type="evidence" value="ECO:0007669"/>
    <property type="project" value="TreeGrafter"/>
</dbReference>
<dbReference type="PANTHER" id="PTHR14684:SF2">
    <property type="entry name" value="THIOREDOXIN DOMAIN-CONTAINING PROTEIN 15"/>
    <property type="match status" value="1"/>
</dbReference>
<protein>
    <recommendedName>
        <fullName evidence="1">Thioredoxin domain-containing protein</fullName>
    </recommendedName>
</protein>
<sequence>MSNNLLFCNENNFTLQEGKKGNVMVCNIRGVTLMLFYSKSCPHCSEVLPIFQTLPKVMPNCQFGMLNVSNNMKVAQMSTQSICPIEYVPFIILYINGRPFMKYTGPKTLEDIANFLNDVLSRLNTKKNFTGLKVDNSESEIPPYSFGVPFNLVCEGEQCYLSFSEAYKK</sequence>
<dbReference type="GO" id="GO:0060271">
    <property type="term" value="P:cilium assembly"/>
    <property type="evidence" value="ECO:0007669"/>
    <property type="project" value="TreeGrafter"/>
</dbReference>
<dbReference type="InterPro" id="IPR042418">
    <property type="entry name" value="TXNDC15"/>
</dbReference>
<evidence type="ECO:0000313" key="2">
    <source>
        <dbReference type="EMBL" id="QHT88213.1"/>
    </source>
</evidence>
<accession>A0A6C0I7X8</accession>
<name>A0A6C0I7X8_9ZZZZ</name>
<dbReference type="SUPFAM" id="SSF52833">
    <property type="entry name" value="Thioredoxin-like"/>
    <property type="match status" value="1"/>
</dbReference>